<sequence length="109" mass="12066">MVSPELLPAGASLWWGCVTNSWRRLWMGRGHDFQGEGALCSSLKRQILLGLLKLSLFLSLAQKAEDACLFLQIAEMERLGFEYVICHNDSGKKCICLFQPGPLLDGLPG</sequence>
<evidence type="ECO:0000313" key="2">
    <source>
        <dbReference type="Proteomes" id="UP000299084"/>
    </source>
</evidence>
<dbReference type="GO" id="GO:0035336">
    <property type="term" value="P:long-chain fatty-acyl-CoA metabolic process"/>
    <property type="evidence" value="ECO:0007669"/>
    <property type="project" value="TreeGrafter"/>
</dbReference>
<dbReference type="EMBL" id="JWIN03000017">
    <property type="protein sequence ID" value="KAB1264297.1"/>
    <property type="molecule type" value="Genomic_DNA"/>
</dbReference>
<accession>A0A5N4CZT2</accession>
<evidence type="ECO:0000313" key="1">
    <source>
        <dbReference type="EMBL" id="KAB1264297.1"/>
    </source>
</evidence>
<comment type="caution">
    <text evidence="1">The sequence shown here is derived from an EMBL/GenBank/DDBJ whole genome shotgun (WGS) entry which is preliminary data.</text>
</comment>
<proteinExistence type="predicted"/>
<name>A0A5N4CZT2_CAMDR</name>
<dbReference type="GO" id="GO:0035965">
    <property type="term" value="P:cardiolipin acyl-chain remodeling"/>
    <property type="evidence" value="ECO:0007669"/>
    <property type="project" value="TreeGrafter"/>
</dbReference>
<gene>
    <name evidence="1" type="ORF">Cadr_000020148</name>
</gene>
<dbReference type="Gene3D" id="3.10.129.10">
    <property type="entry name" value="Hotdog Thioesterase"/>
    <property type="match status" value="1"/>
</dbReference>
<dbReference type="AlphaFoldDB" id="A0A5N4CZT2"/>
<reference evidence="1 2" key="1">
    <citation type="journal article" date="2019" name="Mol. Ecol. Resour.">
        <title>Improving Illumina assemblies with Hi-C and long reads: an example with the North African dromedary.</title>
        <authorList>
            <person name="Elbers J.P."/>
            <person name="Rogers M.F."/>
            <person name="Perelman P.L."/>
            <person name="Proskuryakova A.A."/>
            <person name="Serdyukova N.A."/>
            <person name="Johnson W.E."/>
            <person name="Horin P."/>
            <person name="Corander J."/>
            <person name="Murphy D."/>
            <person name="Burger P.A."/>
        </authorList>
    </citation>
    <scope>NUCLEOTIDE SEQUENCE [LARGE SCALE GENOMIC DNA]</scope>
    <source>
        <strain evidence="1">Drom800</strain>
        <tissue evidence="1">Blood</tissue>
    </source>
</reference>
<keyword evidence="2" id="KW-1185">Reference proteome</keyword>
<dbReference type="PANTHER" id="PTHR47362">
    <property type="entry name" value="ACYL-COENZYME A THIOESTERASE THEM5"/>
    <property type="match status" value="1"/>
</dbReference>
<dbReference type="GO" id="GO:0052816">
    <property type="term" value="F:long-chain fatty acyl-CoA hydrolase activity"/>
    <property type="evidence" value="ECO:0007669"/>
    <property type="project" value="TreeGrafter"/>
</dbReference>
<dbReference type="PANTHER" id="PTHR47362:SF1">
    <property type="entry name" value="ACYL-COENZYME A THIOESTERASE THEM5"/>
    <property type="match status" value="1"/>
</dbReference>
<dbReference type="GO" id="GO:0005759">
    <property type="term" value="C:mitochondrial matrix"/>
    <property type="evidence" value="ECO:0007669"/>
    <property type="project" value="TreeGrafter"/>
</dbReference>
<organism evidence="1 2">
    <name type="scientific">Camelus dromedarius</name>
    <name type="common">Dromedary</name>
    <name type="synonym">Arabian camel</name>
    <dbReference type="NCBI Taxonomy" id="9838"/>
    <lineage>
        <taxon>Eukaryota</taxon>
        <taxon>Metazoa</taxon>
        <taxon>Chordata</taxon>
        <taxon>Craniata</taxon>
        <taxon>Vertebrata</taxon>
        <taxon>Euteleostomi</taxon>
        <taxon>Mammalia</taxon>
        <taxon>Eutheria</taxon>
        <taxon>Laurasiatheria</taxon>
        <taxon>Artiodactyla</taxon>
        <taxon>Tylopoda</taxon>
        <taxon>Camelidae</taxon>
        <taxon>Camelus</taxon>
    </lineage>
</organism>
<dbReference type="Proteomes" id="UP000299084">
    <property type="component" value="Unassembled WGS sequence"/>
</dbReference>
<protein>
    <submittedName>
        <fullName evidence="1">Acyl-coenzyme A thioesterase THEM5</fullName>
    </submittedName>
</protein>